<evidence type="ECO:0000313" key="2">
    <source>
        <dbReference type="EMBL" id="GHO88552.1"/>
    </source>
</evidence>
<dbReference type="InterPro" id="IPR024775">
    <property type="entry name" value="DinB-like"/>
</dbReference>
<proteinExistence type="predicted"/>
<accession>A0ABQ3VRP9</accession>
<organism evidence="2 3">
    <name type="scientific">Dictyobacter formicarum</name>
    <dbReference type="NCBI Taxonomy" id="2778368"/>
    <lineage>
        <taxon>Bacteria</taxon>
        <taxon>Bacillati</taxon>
        <taxon>Chloroflexota</taxon>
        <taxon>Ktedonobacteria</taxon>
        <taxon>Ktedonobacterales</taxon>
        <taxon>Dictyobacteraceae</taxon>
        <taxon>Dictyobacter</taxon>
    </lineage>
</organism>
<dbReference type="Gene3D" id="1.20.120.450">
    <property type="entry name" value="dinb family like domain"/>
    <property type="match status" value="1"/>
</dbReference>
<dbReference type="Proteomes" id="UP000635565">
    <property type="component" value="Unassembled WGS sequence"/>
</dbReference>
<dbReference type="InterPro" id="IPR034660">
    <property type="entry name" value="DinB/YfiT-like"/>
</dbReference>
<reference evidence="2 3" key="1">
    <citation type="journal article" date="2021" name="Int. J. Syst. Evol. Microbiol.">
        <title>Reticulibacter mediterranei gen. nov., sp. nov., within the new family Reticulibacteraceae fam. nov., and Ktedonospora formicarum gen. nov., sp. nov., Ktedonobacter robiniae sp. nov., Dictyobacter formicarum sp. nov. and Dictyobacter arantiisoli sp. nov., belonging to the class Ktedonobacteria.</title>
        <authorList>
            <person name="Yabe S."/>
            <person name="Zheng Y."/>
            <person name="Wang C.M."/>
            <person name="Sakai Y."/>
            <person name="Abe K."/>
            <person name="Yokota A."/>
            <person name="Donadio S."/>
            <person name="Cavaletti L."/>
            <person name="Monciardini P."/>
        </authorList>
    </citation>
    <scope>NUCLEOTIDE SEQUENCE [LARGE SCALE GENOMIC DNA]</scope>
    <source>
        <strain evidence="2 3">SOSP1-9</strain>
    </source>
</reference>
<evidence type="ECO:0000313" key="3">
    <source>
        <dbReference type="Proteomes" id="UP000635565"/>
    </source>
</evidence>
<evidence type="ECO:0000259" key="1">
    <source>
        <dbReference type="Pfam" id="PF12867"/>
    </source>
</evidence>
<feature type="domain" description="DinB-like" evidence="1">
    <location>
        <begin position="31"/>
        <end position="179"/>
    </location>
</feature>
<dbReference type="Pfam" id="PF12867">
    <property type="entry name" value="DinB_2"/>
    <property type="match status" value="1"/>
</dbReference>
<dbReference type="SUPFAM" id="SSF109854">
    <property type="entry name" value="DinB/YfiT-like putative metalloenzymes"/>
    <property type="match status" value="1"/>
</dbReference>
<sequence length="191" mass="21049">MLDFSAVTSGSQTLADIAAGLTKTDLYQLTDETINVMQEIITDTVDADVTFVPLDPQANDTFGNSEEAALAWTLGHVVVHATASSEEAAALALVLARGLQVEGRSRYETPWESVTSIAQVRQRLEESRRMRKAMLDAWPDEPHLDTIMTYSFFPQAGELNAIGRFILGLYHDASHLDQMREIVHQASASRV</sequence>
<protein>
    <recommendedName>
        <fullName evidence="1">DinB-like domain-containing protein</fullName>
    </recommendedName>
</protein>
<comment type="caution">
    <text evidence="2">The sequence shown here is derived from an EMBL/GenBank/DDBJ whole genome shotgun (WGS) entry which is preliminary data.</text>
</comment>
<gene>
    <name evidence="2" type="ORF">KSZ_65580</name>
</gene>
<keyword evidence="3" id="KW-1185">Reference proteome</keyword>
<name>A0ABQ3VRP9_9CHLR</name>
<dbReference type="EMBL" id="BNJJ01000025">
    <property type="protein sequence ID" value="GHO88552.1"/>
    <property type="molecule type" value="Genomic_DNA"/>
</dbReference>
<dbReference type="RefSeq" id="WP_007913552.1">
    <property type="nucleotide sequence ID" value="NZ_BNJJ01000025.1"/>
</dbReference>